<organism evidence="3 4">
    <name type="scientific">Alienimonas chondri</name>
    <dbReference type="NCBI Taxonomy" id="2681879"/>
    <lineage>
        <taxon>Bacteria</taxon>
        <taxon>Pseudomonadati</taxon>
        <taxon>Planctomycetota</taxon>
        <taxon>Planctomycetia</taxon>
        <taxon>Planctomycetales</taxon>
        <taxon>Planctomycetaceae</taxon>
        <taxon>Alienimonas</taxon>
    </lineage>
</organism>
<gene>
    <name evidence="3" type="ORF">LzC2_17450</name>
</gene>
<feature type="region of interest" description="Disordered" evidence="1">
    <location>
        <begin position="29"/>
        <end position="60"/>
    </location>
</feature>
<feature type="compositionally biased region" description="Basic and acidic residues" evidence="1">
    <location>
        <begin position="41"/>
        <end position="52"/>
    </location>
</feature>
<name>A0ABX1VCR1_9PLAN</name>
<protein>
    <recommendedName>
        <fullName evidence="5">Copper chaperone PCu(A)C</fullName>
    </recommendedName>
</protein>
<evidence type="ECO:0000256" key="1">
    <source>
        <dbReference type="SAM" id="MobiDB-lite"/>
    </source>
</evidence>
<dbReference type="EMBL" id="WTPX01000045">
    <property type="protein sequence ID" value="NNJ25672.1"/>
    <property type="molecule type" value="Genomic_DNA"/>
</dbReference>
<accession>A0ABX1VCR1</accession>
<evidence type="ECO:0008006" key="5">
    <source>
        <dbReference type="Google" id="ProtNLM"/>
    </source>
</evidence>
<feature type="region of interest" description="Disordered" evidence="1">
    <location>
        <begin position="164"/>
        <end position="183"/>
    </location>
</feature>
<sequence>MISPAKPLAAVLALAVSAAFVGCAPEEDEPLAMDDAPPALADDHEGHDHGAHPTEGLHGGGLIELGDEEYHGELVHDDAAGAVTIYILDAHVEAAVPIDAAEVTVMVVHDGNRESFKLAADPDAGDPEGKSSRFVSSNAELAEHLDHEGETAKLMVKIDGRSYSGDIAHDHDHDGEGHEGHDH</sequence>
<keyword evidence="2" id="KW-0732">Signal</keyword>
<keyword evidence="4" id="KW-1185">Reference proteome</keyword>
<dbReference type="RefSeq" id="WP_171185926.1">
    <property type="nucleotide sequence ID" value="NZ_WTPX01000045.1"/>
</dbReference>
<feature type="compositionally biased region" description="Basic and acidic residues" evidence="1">
    <location>
        <begin position="167"/>
        <end position="183"/>
    </location>
</feature>
<evidence type="ECO:0000313" key="4">
    <source>
        <dbReference type="Proteomes" id="UP000609651"/>
    </source>
</evidence>
<evidence type="ECO:0000313" key="3">
    <source>
        <dbReference type="EMBL" id="NNJ25672.1"/>
    </source>
</evidence>
<feature type="chain" id="PRO_5047190245" description="Copper chaperone PCu(A)C" evidence="2">
    <location>
        <begin position="25"/>
        <end position="183"/>
    </location>
</feature>
<reference evidence="3 4" key="1">
    <citation type="journal article" date="2020" name="Syst. Appl. Microbiol.">
        <title>Alienimonas chondri sp. nov., a novel planctomycete isolated from the biofilm of the red alga Chondrus crispus.</title>
        <authorList>
            <person name="Vitorino I."/>
            <person name="Albuquerque L."/>
            <person name="Wiegand S."/>
            <person name="Kallscheuer N."/>
            <person name="da Costa M.S."/>
            <person name="Lobo-da-Cunha A."/>
            <person name="Jogler C."/>
            <person name="Lage O.M."/>
        </authorList>
    </citation>
    <scope>NUCLEOTIDE SEQUENCE [LARGE SCALE GENOMIC DNA]</scope>
    <source>
        <strain evidence="3 4">LzC2</strain>
    </source>
</reference>
<evidence type="ECO:0000256" key="2">
    <source>
        <dbReference type="SAM" id="SignalP"/>
    </source>
</evidence>
<feature type="signal peptide" evidence="2">
    <location>
        <begin position="1"/>
        <end position="24"/>
    </location>
</feature>
<dbReference type="Proteomes" id="UP000609651">
    <property type="component" value="Unassembled WGS sequence"/>
</dbReference>
<comment type="caution">
    <text evidence="3">The sequence shown here is derived from an EMBL/GenBank/DDBJ whole genome shotgun (WGS) entry which is preliminary data.</text>
</comment>
<proteinExistence type="predicted"/>
<dbReference type="PROSITE" id="PS51257">
    <property type="entry name" value="PROKAR_LIPOPROTEIN"/>
    <property type="match status" value="1"/>
</dbReference>